<evidence type="ECO:0000313" key="5">
    <source>
        <dbReference type="EMBL" id="KHT44913.1"/>
    </source>
</evidence>
<keyword evidence="4" id="KW-0276">Fatty acid metabolism</keyword>
<accession>A0A0B3Y0P1</accession>
<dbReference type="EMBL" id="JWLW01000065">
    <property type="protein sequence ID" value="KHT44913.1"/>
    <property type="molecule type" value="Genomic_DNA"/>
</dbReference>
<keyword evidence="1" id="KW-0444">Lipid biosynthesis</keyword>
<comment type="caution">
    <text evidence="5">The sequence shown here is derived from an EMBL/GenBank/DDBJ whole genome shotgun (WGS) entry which is preliminary data.</text>
</comment>
<gene>
    <name evidence="5" type="ORF">RJ41_15170</name>
</gene>
<evidence type="ECO:0000313" key="6">
    <source>
        <dbReference type="Proteomes" id="UP000031197"/>
    </source>
</evidence>
<dbReference type="PANTHER" id="PTHR38764">
    <property type="entry name" value="ACYL CARRIER PROTEIN PHOSPHODIESTERASE"/>
    <property type="match status" value="1"/>
</dbReference>
<evidence type="ECO:0000256" key="4">
    <source>
        <dbReference type="ARBA" id="ARBA00023160"/>
    </source>
</evidence>
<dbReference type="Proteomes" id="UP000031197">
    <property type="component" value="Unassembled WGS sequence"/>
</dbReference>
<evidence type="ECO:0000256" key="1">
    <source>
        <dbReference type="ARBA" id="ARBA00022516"/>
    </source>
</evidence>
<proteinExistence type="predicted"/>
<dbReference type="PANTHER" id="PTHR38764:SF1">
    <property type="entry name" value="ACYL CARRIER PROTEIN PHOSPHODIESTERASE"/>
    <property type="match status" value="1"/>
</dbReference>
<evidence type="ECO:0000256" key="3">
    <source>
        <dbReference type="ARBA" id="ARBA00023098"/>
    </source>
</evidence>
<dbReference type="GO" id="GO:0008770">
    <property type="term" value="F:[acyl-carrier-protein] phosphodiesterase activity"/>
    <property type="evidence" value="ECO:0007669"/>
    <property type="project" value="InterPro"/>
</dbReference>
<keyword evidence="4" id="KW-0275">Fatty acid biosynthesis</keyword>
<reference evidence="5 6" key="1">
    <citation type="submission" date="2014-12" db="EMBL/GenBank/DDBJ databases">
        <title>Genome sequencing of Alteromonas marina AD001.</title>
        <authorList>
            <person name="Adrian T.G.S."/>
            <person name="Chan K.G."/>
        </authorList>
    </citation>
    <scope>NUCLEOTIDE SEQUENCE [LARGE SCALE GENOMIC DNA]</scope>
    <source>
        <strain evidence="5 6">AD001</strain>
    </source>
</reference>
<dbReference type="OrthoDB" id="8442777at2"/>
<dbReference type="AlphaFoldDB" id="A0A0B3Y0P1"/>
<name>A0A0B3Y0P1_9ALTE</name>
<dbReference type="RefSeq" id="WP_039222647.1">
    <property type="nucleotide sequence ID" value="NZ_JWLW01000065.1"/>
</dbReference>
<dbReference type="GO" id="GO:0006633">
    <property type="term" value="P:fatty acid biosynthetic process"/>
    <property type="evidence" value="ECO:0007669"/>
    <property type="project" value="UniProtKB-KW"/>
</dbReference>
<evidence type="ECO:0000256" key="2">
    <source>
        <dbReference type="ARBA" id="ARBA00022801"/>
    </source>
</evidence>
<keyword evidence="2" id="KW-0378">Hydrolase</keyword>
<organism evidence="5 6">
    <name type="scientific">Alteromonas marina</name>
    <dbReference type="NCBI Taxonomy" id="203795"/>
    <lineage>
        <taxon>Bacteria</taxon>
        <taxon>Pseudomonadati</taxon>
        <taxon>Pseudomonadota</taxon>
        <taxon>Gammaproteobacteria</taxon>
        <taxon>Alteromonadales</taxon>
        <taxon>Alteromonadaceae</taxon>
        <taxon>Alteromonas/Salinimonas group</taxon>
        <taxon>Alteromonas</taxon>
    </lineage>
</organism>
<protein>
    <submittedName>
        <fullName evidence="5">ACP phosphodiesterase</fullName>
    </submittedName>
</protein>
<dbReference type="Pfam" id="PF04336">
    <property type="entry name" value="ACP_PD"/>
    <property type="match status" value="1"/>
</dbReference>
<keyword evidence="3" id="KW-0443">Lipid metabolism</keyword>
<sequence length="195" mass="22509">MNYLAHLFLARPTADSQFGNLLGDFRRGVDIKELGQAVQLGLKNHYEVDRFTDSHTSVLAAKALFHKSRRRFAPVALDIYFDHLLIKHWASFTAQGFDDFREQSFALLEQRLPTMPRTMQHSVGHMITHDWFEDYAKEEGIAKAIAVVAKRIRFPNTFHLAVDDINANRDEIEARFLTFFPELITHIKINGPENI</sequence>
<keyword evidence="6" id="KW-1185">Reference proteome</keyword>
<dbReference type="InterPro" id="IPR007431">
    <property type="entry name" value="ACP_PD"/>
</dbReference>